<evidence type="ECO:0000313" key="3">
    <source>
        <dbReference type="WBParaSite" id="TCNE_0000054501-mRNA-1"/>
    </source>
</evidence>
<dbReference type="EMBL" id="UYWY01000266">
    <property type="protein sequence ID" value="VDM24422.1"/>
    <property type="molecule type" value="Genomic_DNA"/>
</dbReference>
<name>A0A183TWC6_TOXCA</name>
<gene>
    <name evidence="1" type="ORF">TCNE_LOCUS546</name>
</gene>
<evidence type="ECO:0000313" key="1">
    <source>
        <dbReference type="EMBL" id="VDM24422.1"/>
    </source>
</evidence>
<protein>
    <submittedName>
        <fullName evidence="3">DET1- and DDB1-associated protein 1</fullName>
    </submittedName>
</protein>
<proteinExistence type="predicted"/>
<dbReference type="Proteomes" id="UP000050794">
    <property type="component" value="Unassembled WGS sequence"/>
</dbReference>
<organism evidence="2 3">
    <name type="scientific">Toxocara canis</name>
    <name type="common">Canine roundworm</name>
    <dbReference type="NCBI Taxonomy" id="6265"/>
    <lineage>
        <taxon>Eukaryota</taxon>
        <taxon>Metazoa</taxon>
        <taxon>Ecdysozoa</taxon>
        <taxon>Nematoda</taxon>
        <taxon>Chromadorea</taxon>
        <taxon>Rhabditida</taxon>
        <taxon>Spirurina</taxon>
        <taxon>Ascaridomorpha</taxon>
        <taxon>Ascaridoidea</taxon>
        <taxon>Toxocaridae</taxon>
        <taxon>Toxocara</taxon>
    </lineage>
</organism>
<accession>A0A183TWC6</accession>
<dbReference type="WBParaSite" id="TCNE_0000054501-mRNA-1">
    <property type="protein sequence ID" value="TCNE_0000054501-mRNA-1"/>
    <property type="gene ID" value="TCNE_0000054501"/>
</dbReference>
<reference evidence="1 2" key="2">
    <citation type="submission" date="2018-11" db="EMBL/GenBank/DDBJ databases">
        <authorList>
            <consortium name="Pathogen Informatics"/>
        </authorList>
    </citation>
    <scope>NUCLEOTIDE SEQUENCE [LARGE SCALE GENOMIC DNA]</scope>
</reference>
<reference evidence="3" key="1">
    <citation type="submission" date="2016-06" db="UniProtKB">
        <authorList>
            <consortium name="WormBaseParasite"/>
        </authorList>
    </citation>
    <scope>IDENTIFICATION</scope>
</reference>
<keyword evidence="2" id="KW-1185">Reference proteome</keyword>
<sequence length="89" mass="9941">MCALSTLIRSEQSSSSVVVVAFVFRGYNRSARFAAPLHLLQHIVCSSREQQTDSAPLGHPINVPSPSSRLLIKHYGQKEDPDYEDSRRT</sequence>
<evidence type="ECO:0000313" key="2">
    <source>
        <dbReference type="Proteomes" id="UP000050794"/>
    </source>
</evidence>
<dbReference type="AlphaFoldDB" id="A0A183TWC6"/>